<dbReference type="AlphaFoldDB" id="A0AA85J8S5"/>
<accession>A0AA85J8S5</accession>
<dbReference type="WBParaSite" id="TREG1_132120.1">
    <property type="protein sequence ID" value="TREG1_132120.1"/>
    <property type="gene ID" value="TREG1_132120"/>
</dbReference>
<dbReference type="Proteomes" id="UP000050795">
    <property type="component" value="Unassembled WGS sequence"/>
</dbReference>
<organism evidence="1 2">
    <name type="scientific">Trichobilharzia regenti</name>
    <name type="common">Nasal bird schistosome</name>
    <dbReference type="NCBI Taxonomy" id="157069"/>
    <lineage>
        <taxon>Eukaryota</taxon>
        <taxon>Metazoa</taxon>
        <taxon>Spiralia</taxon>
        <taxon>Lophotrochozoa</taxon>
        <taxon>Platyhelminthes</taxon>
        <taxon>Trematoda</taxon>
        <taxon>Digenea</taxon>
        <taxon>Strigeidida</taxon>
        <taxon>Schistosomatoidea</taxon>
        <taxon>Schistosomatidae</taxon>
        <taxon>Trichobilharzia</taxon>
    </lineage>
</organism>
<proteinExistence type="predicted"/>
<evidence type="ECO:0000313" key="2">
    <source>
        <dbReference type="WBParaSite" id="TREG1_132120.1"/>
    </source>
</evidence>
<name>A0AA85J8S5_TRIRE</name>
<reference evidence="2" key="2">
    <citation type="submission" date="2023-11" db="UniProtKB">
        <authorList>
            <consortium name="WormBaseParasite"/>
        </authorList>
    </citation>
    <scope>IDENTIFICATION</scope>
</reference>
<evidence type="ECO:0000313" key="1">
    <source>
        <dbReference type="Proteomes" id="UP000050795"/>
    </source>
</evidence>
<sequence length="67" mass="7818">MGLISEEGRLEIMNLVVLLSVFALDCESQFHFISLGLYRLYCGELRKSCWTCFHYTARVCVNYFSKL</sequence>
<protein>
    <submittedName>
        <fullName evidence="2">Uncharacterized protein</fullName>
    </submittedName>
</protein>
<reference evidence="1" key="1">
    <citation type="submission" date="2022-06" db="EMBL/GenBank/DDBJ databases">
        <authorList>
            <person name="Berger JAMES D."/>
            <person name="Berger JAMES D."/>
        </authorList>
    </citation>
    <scope>NUCLEOTIDE SEQUENCE [LARGE SCALE GENOMIC DNA]</scope>
</reference>
<keyword evidence="1" id="KW-1185">Reference proteome</keyword>